<feature type="region of interest" description="Disordered" evidence="1">
    <location>
        <begin position="1"/>
        <end position="28"/>
    </location>
</feature>
<sequence length="162" mass="18465">MKRSCVTTSGLLKEAKKETSPPFPVKSEEDDYELFPTFEEDEANNWCEENLITTKSKYGTVCPLEIGAKAAQASPESMKLLQVSVWLLTQRKISAIRRQKRKNEKNSKFTYLNTDGEYTQQIYDKDGKVGKGEFGGGPRKDEISFFPALGRRNKTFRNFSAF</sequence>
<proteinExistence type="predicted"/>
<organism evidence="2 3">
    <name type="scientific">Caenorhabditis japonica</name>
    <dbReference type="NCBI Taxonomy" id="281687"/>
    <lineage>
        <taxon>Eukaryota</taxon>
        <taxon>Metazoa</taxon>
        <taxon>Ecdysozoa</taxon>
        <taxon>Nematoda</taxon>
        <taxon>Chromadorea</taxon>
        <taxon>Rhabditida</taxon>
        <taxon>Rhabditina</taxon>
        <taxon>Rhabditomorpha</taxon>
        <taxon>Rhabditoidea</taxon>
        <taxon>Rhabditidae</taxon>
        <taxon>Peloderinae</taxon>
        <taxon>Caenorhabditis</taxon>
    </lineage>
</organism>
<reference evidence="2" key="2">
    <citation type="submission" date="2022-06" db="UniProtKB">
        <authorList>
            <consortium name="EnsemblMetazoa"/>
        </authorList>
    </citation>
    <scope>IDENTIFICATION</scope>
    <source>
        <strain evidence="2">DF5081</strain>
    </source>
</reference>
<keyword evidence="3" id="KW-1185">Reference proteome</keyword>
<dbReference type="AlphaFoldDB" id="A0A8R1I522"/>
<reference evidence="3" key="1">
    <citation type="submission" date="2010-08" db="EMBL/GenBank/DDBJ databases">
        <authorList>
            <consortium name="Caenorhabditis japonica Sequencing Consortium"/>
            <person name="Wilson R.K."/>
        </authorList>
    </citation>
    <scope>NUCLEOTIDE SEQUENCE [LARGE SCALE GENOMIC DNA]</scope>
    <source>
        <strain evidence="3">DF5081</strain>
    </source>
</reference>
<dbReference type="EnsemblMetazoa" id="CJA19608.1">
    <property type="protein sequence ID" value="CJA19608.1"/>
    <property type="gene ID" value="WBGene00175179"/>
</dbReference>
<accession>A0A8R1I522</accession>
<dbReference type="Proteomes" id="UP000005237">
    <property type="component" value="Unassembled WGS sequence"/>
</dbReference>
<feature type="compositionally biased region" description="Polar residues" evidence="1">
    <location>
        <begin position="1"/>
        <end position="10"/>
    </location>
</feature>
<name>A0A8R1I522_CAEJA</name>
<protein>
    <submittedName>
        <fullName evidence="2">Uncharacterized protein</fullName>
    </submittedName>
</protein>
<evidence type="ECO:0000313" key="2">
    <source>
        <dbReference type="EnsemblMetazoa" id="CJA19608.1"/>
    </source>
</evidence>
<evidence type="ECO:0000256" key="1">
    <source>
        <dbReference type="SAM" id="MobiDB-lite"/>
    </source>
</evidence>
<evidence type="ECO:0000313" key="3">
    <source>
        <dbReference type="Proteomes" id="UP000005237"/>
    </source>
</evidence>